<dbReference type="SUPFAM" id="SSF55729">
    <property type="entry name" value="Acyl-CoA N-acyltransferases (Nat)"/>
    <property type="match status" value="1"/>
</dbReference>
<dbReference type="PANTHER" id="PTHR42791">
    <property type="entry name" value="GNAT FAMILY ACETYLTRANSFERASE"/>
    <property type="match status" value="1"/>
</dbReference>
<name>A0A941D348_9CAUL</name>
<dbReference type="PROSITE" id="PS51186">
    <property type="entry name" value="GNAT"/>
    <property type="match status" value="1"/>
</dbReference>
<dbReference type="EMBL" id="JAGSGD010000001">
    <property type="protein sequence ID" value="MBR7621027.1"/>
    <property type="molecule type" value="Genomic_DNA"/>
</dbReference>
<dbReference type="InterPro" id="IPR052523">
    <property type="entry name" value="Trichothecene_AcTrans"/>
</dbReference>
<dbReference type="InterPro" id="IPR000182">
    <property type="entry name" value="GNAT_dom"/>
</dbReference>
<protein>
    <submittedName>
        <fullName evidence="2">GNAT family N-acetyltransferase</fullName>
    </submittedName>
</protein>
<gene>
    <name evidence="2" type="ORF">JKL49_16660</name>
</gene>
<dbReference type="GO" id="GO:0016747">
    <property type="term" value="F:acyltransferase activity, transferring groups other than amino-acyl groups"/>
    <property type="evidence" value="ECO:0007669"/>
    <property type="project" value="InterPro"/>
</dbReference>
<dbReference type="CDD" id="cd04301">
    <property type="entry name" value="NAT_SF"/>
    <property type="match status" value="1"/>
</dbReference>
<accession>A0A941D348</accession>
<keyword evidence="3" id="KW-1185">Reference proteome</keyword>
<evidence type="ECO:0000313" key="2">
    <source>
        <dbReference type="EMBL" id="MBR7621027.1"/>
    </source>
</evidence>
<dbReference type="RefSeq" id="WP_215341848.1">
    <property type="nucleotide sequence ID" value="NZ_JAGSGD010000001.1"/>
</dbReference>
<dbReference type="AlphaFoldDB" id="A0A941D348"/>
<dbReference type="Gene3D" id="3.40.630.30">
    <property type="match status" value="1"/>
</dbReference>
<reference evidence="2" key="1">
    <citation type="submission" date="2021-04" db="EMBL/GenBank/DDBJ databases">
        <title>Draft genome assembly of strain Phenylobacterium sp. 20VBR1 using MiniION and Illumina platforms.</title>
        <authorList>
            <person name="Thomas F.A."/>
            <person name="Krishnan K.P."/>
            <person name="Sinha R.K."/>
        </authorList>
    </citation>
    <scope>NUCLEOTIDE SEQUENCE</scope>
    <source>
        <strain evidence="2">20VBR1</strain>
    </source>
</reference>
<proteinExistence type="predicted"/>
<comment type="caution">
    <text evidence="2">The sequence shown here is derived from an EMBL/GenBank/DDBJ whole genome shotgun (WGS) entry which is preliminary data.</text>
</comment>
<dbReference type="InterPro" id="IPR016181">
    <property type="entry name" value="Acyl_CoA_acyltransferase"/>
</dbReference>
<organism evidence="2 3">
    <name type="scientific">Phenylobacterium glaciei</name>
    <dbReference type="NCBI Taxonomy" id="2803784"/>
    <lineage>
        <taxon>Bacteria</taxon>
        <taxon>Pseudomonadati</taxon>
        <taxon>Pseudomonadota</taxon>
        <taxon>Alphaproteobacteria</taxon>
        <taxon>Caulobacterales</taxon>
        <taxon>Caulobacteraceae</taxon>
        <taxon>Phenylobacterium</taxon>
    </lineage>
</organism>
<feature type="domain" description="N-acetyltransferase" evidence="1">
    <location>
        <begin position="68"/>
        <end position="212"/>
    </location>
</feature>
<dbReference type="Proteomes" id="UP000622580">
    <property type="component" value="Unassembled WGS sequence"/>
</dbReference>
<sequence>MTDAQIEALRRGAEVPVTAGLADLNAVADDLSAAFRTDPQFCWFLRDDAGREAARLRFMKMLLKEIALPTGEVTRPAGGGAVSIWIPSQALAPNSLLQELRVFPTILGATGLGRIGRLAAMRKVMDELHPMARPHAYLWFLGVRPEAQGLGVGSRMLKAGLAKVDAAGLPAYLESSNEANVPLYRRCGFEVMTEFRARPDAPPAWAMWREPQAV</sequence>
<evidence type="ECO:0000259" key="1">
    <source>
        <dbReference type="PROSITE" id="PS51186"/>
    </source>
</evidence>
<dbReference type="Pfam" id="PF00583">
    <property type="entry name" value="Acetyltransf_1"/>
    <property type="match status" value="1"/>
</dbReference>
<dbReference type="PANTHER" id="PTHR42791:SF1">
    <property type="entry name" value="N-ACETYLTRANSFERASE DOMAIN-CONTAINING PROTEIN"/>
    <property type="match status" value="1"/>
</dbReference>
<evidence type="ECO:0000313" key="3">
    <source>
        <dbReference type="Proteomes" id="UP000622580"/>
    </source>
</evidence>